<comment type="caution">
    <text evidence="20">The sequence shown here is derived from an EMBL/GenBank/DDBJ whole genome shotgun (WGS) entry which is preliminary data.</text>
</comment>
<evidence type="ECO:0000256" key="16">
    <source>
        <dbReference type="ARBA" id="ARBA00047493"/>
    </source>
</evidence>
<keyword evidence="6" id="KW-0963">Cytoplasm</keyword>
<feature type="binding site" evidence="18">
    <location>
        <position position="287"/>
    </location>
    <ligand>
        <name>ATP</name>
        <dbReference type="ChEBI" id="CHEBI:30616"/>
    </ligand>
</feature>
<keyword evidence="12 18" id="KW-0067">ATP-binding</keyword>
<dbReference type="GO" id="GO:0005743">
    <property type="term" value="C:mitochondrial inner membrane"/>
    <property type="evidence" value="ECO:0007669"/>
    <property type="project" value="UniProtKB-SubCell"/>
</dbReference>
<proteinExistence type="inferred from homology"/>
<dbReference type="GO" id="GO:0005524">
    <property type="term" value="F:ATP binding"/>
    <property type="evidence" value="ECO:0007669"/>
    <property type="project" value="UniProtKB-KW"/>
</dbReference>
<evidence type="ECO:0000256" key="9">
    <source>
        <dbReference type="ARBA" id="ARBA00022723"/>
    </source>
</evidence>
<dbReference type="GO" id="GO:0046872">
    <property type="term" value="F:metal ion binding"/>
    <property type="evidence" value="ECO:0007669"/>
    <property type="project" value="UniProtKB-KW"/>
</dbReference>
<keyword evidence="8 17" id="KW-0436">Ligase</keyword>
<keyword evidence="13 19" id="KW-0460">Magnesium</keyword>
<dbReference type="EC" id="6.3.2.17" evidence="17"/>
<dbReference type="SUPFAM" id="SSF53244">
    <property type="entry name" value="MurD-like peptide ligases, peptide-binding domain"/>
    <property type="match status" value="1"/>
</dbReference>
<dbReference type="PANTHER" id="PTHR11136:SF5">
    <property type="entry name" value="FOLYLPOLYGLUTAMATE SYNTHASE, MITOCHONDRIAL"/>
    <property type="match status" value="1"/>
</dbReference>
<dbReference type="InterPro" id="IPR036615">
    <property type="entry name" value="Mur_ligase_C_dom_sf"/>
</dbReference>
<dbReference type="AlphaFoldDB" id="A0AAD6CLH9"/>
<dbReference type="InterPro" id="IPR001645">
    <property type="entry name" value="Folylpolyglutamate_synth"/>
</dbReference>
<dbReference type="InterPro" id="IPR036565">
    <property type="entry name" value="Mur-like_cat_sf"/>
</dbReference>
<dbReference type="PIRSF" id="PIRSF038895">
    <property type="entry name" value="FPGS"/>
    <property type="match status" value="1"/>
</dbReference>
<keyword evidence="9 19" id="KW-0479">Metal-binding</keyword>
<evidence type="ECO:0000256" key="8">
    <source>
        <dbReference type="ARBA" id="ARBA00022598"/>
    </source>
</evidence>
<evidence type="ECO:0000256" key="19">
    <source>
        <dbReference type="PIRSR" id="PIRSR038895-2"/>
    </source>
</evidence>
<keyword evidence="21" id="KW-1185">Reference proteome</keyword>
<evidence type="ECO:0000256" key="5">
    <source>
        <dbReference type="ARBA" id="ARBA00008276"/>
    </source>
</evidence>
<dbReference type="Proteomes" id="UP001220324">
    <property type="component" value="Unassembled WGS sequence"/>
</dbReference>
<evidence type="ECO:0000256" key="11">
    <source>
        <dbReference type="ARBA" id="ARBA00022792"/>
    </source>
</evidence>
<dbReference type="Gene3D" id="3.40.1190.10">
    <property type="entry name" value="Mur-like, catalytic domain"/>
    <property type="match status" value="1"/>
</dbReference>
<feature type="binding site" evidence="19">
    <location>
        <position position="167"/>
    </location>
    <ligand>
        <name>Mg(2+)</name>
        <dbReference type="ChEBI" id="CHEBI:18420"/>
        <label>1</label>
    </ligand>
</feature>
<evidence type="ECO:0000256" key="3">
    <source>
        <dbReference type="ARBA" id="ARBA00004496"/>
    </source>
</evidence>
<evidence type="ECO:0000256" key="1">
    <source>
        <dbReference type="ARBA" id="ARBA00004273"/>
    </source>
</evidence>
<feature type="binding site" evidence="18">
    <location>
        <position position="301"/>
    </location>
    <ligand>
        <name>ATP</name>
        <dbReference type="ChEBI" id="CHEBI:30616"/>
    </ligand>
</feature>
<keyword evidence="14" id="KW-0496">Mitochondrion</keyword>
<dbReference type="GO" id="GO:0005829">
    <property type="term" value="C:cytosol"/>
    <property type="evidence" value="ECO:0007669"/>
    <property type="project" value="TreeGrafter"/>
</dbReference>
<comment type="catalytic activity">
    <reaction evidence="16 17">
        <text>(6S)-5,6,7,8-tetrahydrofolyl-(gamma-L-Glu)(n) + L-glutamate + ATP = (6S)-5,6,7,8-tetrahydrofolyl-(gamma-L-Glu)(n+1) + ADP + phosphate + H(+)</text>
        <dbReference type="Rhea" id="RHEA:10580"/>
        <dbReference type="Rhea" id="RHEA-COMP:14738"/>
        <dbReference type="Rhea" id="RHEA-COMP:14740"/>
        <dbReference type="ChEBI" id="CHEBI:15378"/>
        <dbReference type="ChEBI" id="CHEBI:29985"/>
        <dbReference type="ChEBI" id="CHEBI:30616"/>
        <dbReference type="ChEBI" id="CHEBI:43474"/>
        <dbReference type="ChEBI" id="CHEBI:141005"/>
        <dbReference type="ChEBI" id="CHEBI:456216"/>
        <dbReference type="EC" id="6.3.2.17"/>
    </reaction>
</comment>
<dbReference type="Gene3D" id="3.90.190.20">
    <property type="entry name" value="Mur ligase, C-terminal domain"/>
    <property type="match status" value="1"/>
</dbReference>
<reference evidence="20 21" key="1">
    <citation type="journal article" date="2023" name="IMA Fungus">
        <title>Comparative genomic study of the Penicillium genus elucidates a diverse pangenome and 15 lateral gene transfer events.</title>
        <authorList>
            <person name="Petersen C."/>
            <person name="Sorensen T."/>
            <person name="Nielsen M.R."/>
            <person name="Sondergaard T.E."/>
            <person name="Sorensen J.L."/>
            <person name="Fitzpatrick D.A."/>
            <person name="Frisvad J.C."/>
            <person name="Nielsen K.L."/>
        </authorList>
    </citation>
    <scope>NUCLEOTIDE SEQUENCE [LARGE SCALE GENOMIC DNA]</scope>
    <source>
        <strain evidence="20 21">IBT 35679</strain>
    </source>
</reference>
<evidence type="ECO:0000256" key="12">
    <source>
        <dbReference type="ARBA" id="ARBA00022840"/>
    </source>
</evidence>
<keyword evidence="10 18" id="KW-0547">Nucleotide-binding</keyword>
<evidence type="ECO:0000256" key="14">
    <source>
        <dbReference type="ARBA" id="ARBA00023128"/>
    </source>
</evidence>
<comment type="pathway">
    <text evidence="4 17">Cofactor biosynthesis; tetrahydrofolylpolyglutamate biosynthesis.</text>
</comment>
<keyword evidence="15" id="KW-0472">Membrane</keyword>
<evidence type="ECO:0000256" key="13">
    <source>
        <dbReference type="ARBA" id="ARBA00022842"/>
    </source>
</evidence>
<comment type="similarity">
    <text evidence="5 17">Belongs to the folylpolyglutamate synthase family.</text>
</comment>
<evidence type="ECO:0000256" key="4">
    <source>
        <dbReference type="ARBA" id="ARBA00005150"/>
    </source>
</evidence>
<evidence type="ECO:0000256" key="6">
    <source>
        <dbReference type="ARBA" id="ARBA00022490"/>
    </source>
</evidence>
<organism evidence="20 21">
    <name type="scientific">Penicillium frequentans</name>
    <dbReference type="NCBI Taxonomy" id="3151616"/>
    <lineage>
        <taxon>Eukaryota</taxon>
        <taxon>Fungi</taxon>
        <taxon>Dikarya</taxon>
        <taxon>Ascomycota</taxon>
        <taxon>Pezizomycotina</taxon>
        <taxon>Eurotiomycetes</taxon>
        <taxon>Eurotiomycetidae</taxon>
        <taxon>Eurotiales</taxon>
        <taxon>Aspergillaceae</taxon>
        <taxon>Penicillium</taxon>
    </lineage>
</organism>
<comment type="subcellular location">
    <subcellularLocation>
        <location evidence="3">Cytoplasm</location>
    </subcellularLocation>
    <subcellularLocation>
        <location evidence="1">Mitochondrion inner membrane</location>
    </subcellularLocation>
    <subcellularLocation>
        <location evidence="2">Mitochondrion matrix</location>
    </subcellularLocation>
</comment>
<name>A0AAD6CLH9_9EURO</name>
<evidence type="ECO:0000313" key="20">
    <source>
        <dbReference type="EMBL" id="KAJ5525762.1"/>
    </source>
</evidence>
<dbReference type="GO" id="GO:0004326">
    <property type="term" value="F:tetrahydrofolylpolyglutamate synthase activity"/>
    <property type="evidence" value="ECO:0007669"/>
    <property type="project" value="UniProtKB-EC"/>
</dbReference>
<protein>
    <recommendedName>
        <fullName evidence="17">Folylpolyglutamate synthase</fullName>
        <ecNumber evidence="17">6.3.2.17</ecNumber>
    </recommendedName>
    <alternativeName>
        <fullName evidence="17">Folylpoly-gamma-glutamate synthetase</fullName>
    </alternativeName>
    <alternativeName>
        <fullName evidence="17">Tetrahydrofolylpolyglutamate synthase</fullName>
    </alternativeName>
</protein>
<evidence type="ECO:0000256" key="10">
    <source>
        <dbReference type="ARBA" id="ARBA00022741"/>
    </source>
</evidence>
<accession>A0AAD6CLH9</accession>
<comment type="function">
    <text evidence="17">Catalyzes conversion of folates to polyglutamate derivatives allowing concentration of folate compounds in the cell and the intracellular retention of these cofactors, which are important substrates for most of the folate-dependent enzymes that are involved in one-carbon transfer reactions involved in purine, pyrimidine and amino acid synthesis.</text>
</comment>
<dbReference type="EMBL" id="JAQIZZ010000008">
    <property type="protein sequence ID" value="KAJ5525762.1"/>
    <property type="molecule type" value="Genomic_DNA"/>
</dbReference>
<evidence type="ECO:0000313" key="21">
    <source>
        <dbReference type="Proteomes" id="UP001220324"/>
    </source>
</evidence>
<evidence type="ECO:0000256" key="17">
    <source>
        <dbReference type="PIRNR" id="PIRNR038895"/>
    </source>
</evidence>
<sequence length="471" mass="51963">MLRYTAYPADFNALNAIHIAGSKGKGSTAAFVFSILAEYLTDERIATDGTPATLTKIGLYTSPHLRSVRERIRIQAPQTRNFEETLLDEAKFSHYVSDIWDRLGMDNRSHSQRPPFARFLTLTGFHAFVQEGVDTAVVEACLGGRSDSTNILCKPSVCAITSLGLEHTDILGSTIEEIAWAKGGIMKPGVPVFTSPQEPGALTTLQELAAKERIDLRVVTIHPDLEHIDLGLAGDFQRINASLAVAVAAEHLSRMGYKNMPDIDALFSSPLPDKFRRGLEQAHWPGRCETRDHLGSRWLLDGAHTMESIESLGPWVAKKMAEEKNAKRVLIFNKQTKDATALLRHLRQITTSAMSHWLNPEEAAFQQVIFCTNIPWEHCDAPDTERVSMTYSGGSVEDLEVQTALAAHWMQISDRCSAVTVVRTVEEAIRCADDSGSSSFCRGQEHVKKMVLITGSLHLVGSALEVLDTIT</sequence>
<dbReference type="InterPro" id="IPR023600">
    <property type="entry name" value="Folylpolyglutamate_synth_euk"/>
</dbReference>
<evidence type="ECO:0000256" key="15">
    <source>
        <dbReference type="ARBA" id="ARBA00023136"/>
    </source>
</evidence>
<dbReference type="PANTHER" id="PTHR11136">
    <property type="entry name" value="FOLYLPOLYGLUTAMATE SYNTHASE-RELATED"/>
    <property type="match status" value="1"/>
</dbReference>
<keyword evidence="11" id="KW-0999">Mitochondrion inner membrane</keyword>
<dbReference type="GO" id="GO:0006730">
    <property type="term" value="P:one-carbon metabolic process"/>
    <property type="evidence" value="ECO:0007669"/>
    <property type="project" value="UniProtKB-KW"/>
</dbReference>
<dbReference type="SUPFAM" id="SSF53623">
    <property type="entry name" value="MurD-like peptide ligases, catalytic domain"/>
    <property type="match status" value="1"/>
</dbReference>
<feature type="binding site" evidence="19">
    <location>
        <position position="139"/>
    </location>
    <ligand>
        <name>Mg(2+)</name>
        <dbReference type="ChEBI" id="CHEBI:18420"/>
        <label>1</label>
    </ligand>
</feature>
<keyword evidence="7 17" id="KW-0554">One-carbon metabolism</keyword>
<comment type="cofactor">
    <cofactor evidence="17">
        <name>a monovalent cation</name>
        <dbReference type="ChEBI" id="CHEBI:60242"/>
    </cofactor>
    <text evidence="17">A monovalent cation.</text>
</comment>
<gene>
    <name evidence="20" type="ORF">N7494_012412</name>
</gene>
<evidence type="ECO:0000256" key="2">
    <source>
        <dbReference type="ARBA" id="ARBA00004305"/>
    </source>
</evidence>
<dbReference type="NCBIfam" id="TIGR01499">
    <property type="entry name" value="folC"/>
    <property type="match status" value="1"/>
</dbReference>
<evidence type="ECO:0000256" key="7">
    <source>
        <dbReference type="ARBA" id="ARBA00022563"/>
    </source>
</evidence>
<feature type="binding site" evidence="19">
    <location>
        <position position="62"/>
    </location>
    <ligand>
        <name>Mg(2+)</name>
        <dbReference type="ChEBI" id="CHEBI:18420"/>
        <label>1</label>
    </ligand>
</feature>
<dbReference type="GO" id="GO:0005759">
    <property type="term" value="C:mitochondrial matrix"/>
    <property type="evidence" value="ECO:0007669"/>
    <property type="project" value="UniProtKB-SubCell"/>
</dbReference>
<evidence type="ECO:0000256" key="18">
    <source>
        <dbReference type="PIRSR" id="PIRSR038895-1"/>
    </source>
</evidence>